<gene>
    <name evidence="2" type="ORF">EB796_013953</name>
</gene>
<sequence length="108" mass="11206">MAADVELRLPCLEHQDTLLVAEDDAAADLTPQSPSNRENNPTALVVNSTNASPLIDTSNHSDTTTSSFLPAAKSGQGQNILSSTTTADTSLGREPSGPVKYGELVVLG</sequence>
<dbReference type="Proteomes" id="UP000593567">
    <property type="component" value="Unassembled WGS sequence"/>
</dbReference>
<accession>A0A7J7JN34</accession>
<name>A0A7J7JN34_BUGNE</name>
<feature type="compositionally biased region" description="Polar residues" evidence="1">
    <location>
        <begin position="75"/>
        <end position="89"/>
    </location>
</feature>
<feature type="region of interest" description="Disordered" evidence="1">
    <location>
        <begin position="52"/>
        <end position="101"/>
    </location>
</feature>
<proteinExistence type="predicted"/>
<reference evidence="2" key="1">
    <citation type="submission" date="2020-06" db="EMBL/GenBank/DDBJ databases">
        <title>Draft genome of Bugula neritina, a colonial animal packing powerful symbionts and potential medicines.</title>
        <authorList>
            <person name="Rayko M."/>
        </authorList>
    </citation>
    <scope>NUCLEOTIDE SEQUENCE [LARGE SCALE GENOMIC DNA]</scope>
    <source>
        <strain evidence="2">Kwan_BN1</strain>
    </source>
</reference>
<protein>
    <submittedName>
        <fullName evidence="2">Uncharacterized protein</fullName>
    </submittedName>
</protein>
<keyword evidence="3" id="KW-1185">Reference proteome</keyword>
<evidence type="ECO:0000256" key="1">
    <source>
        <dbReference type="SAM" id="MobiDB-lite"/>
    </source>
</evidence>
<organism evidence="2 3">
    <name type="scientific">Bugula neritina</name>
    <name type="common">Brown bryozoan</name>
    <name type="synonym">Sertularia neritina</name>
    <dbReference type="NCBI Taxonomy" id="10212"/>
    <lineage>
        <taxon>Eukaryota</taxon>
        <taxon>Metazoa</taxon>
        <taxon>Spiralia</taxon>
        <taxon>Lophotrochozoa</taxon>
        <taxon>Bryozoa</taxon>
        <taxon>Gymnolaemata</taxon>
        <taxon>Cheilostomatida</taxon>
        <taxon>Flustrina</taxon>
        <taxon>Buguloidea</taxon>
        <taxon>Bugulidae</taxon>
        <taxon>Bugula</taxon>
    </lineage>
</organism>
<evidence type="ECO:0000313" key="2">
    <source>
        <dbReference type="EMBL" id="KAF6027730.1"/>
    </source>
</evidence>
<comment type="caution">
    <text evidence="2">The sequence shown here is derived from an EMBL/GenBank/DDBJ whole genome shotgun (WGS) entry which is preliminary data.</text>
</comment>
<dbReference type="EMBL" id="VXIV02002034">
    <property type="protein sequence ID" value="KAF6027730.1"/>
    <property type="molecule type" value="Genomic_DNA"/>
</dbReference>
<feature type="compositionally biased region" description="Low complexity" evidence="1">
    <location>
        <begin position="56"/>
        <end position="67"/>
    </location>
</feature>
<dbReference type="AlphaFoldDB" id="A0A7J7JN34"/>
<evidence type="ECO:0000313" key="3">
    <source>
        <dbReference type="Proteomes" id="UP000593567"/>
    </source>
</evidence>